<comment type="caution">
    <text evidence="1">The sequence shown here is derived from an EMBL/GenBank/DDBJ whole genome shotgun (WGS) entry which is preliminary data.</text>
</comment>
<keyword evidence="2" id="KW-1185">Reference proteome</keyword>
<reference evidence="2" key="1">
    <citation type="journal article" date="2023" name="Nat. Plants">
        <title>Single-cell RNA sequencing provides a high-resolution roadmap for understanding the multicellular compartmentation of specialized metabolism.</title>
        <authorList>
            <person name="Sun S."/>
            <person name="Shen X."/>
            <person name="Li Y."/>
            <person name="Li Y."/>
            <person name="Wang S."/>
            <person name="Li R."/>
            <person name="Zhang H."/>
            <person name="Shen G."/>
            <person name="Guo B."/>
            <person name="Wei J."/>
            <person name="Xu J."/>
            <person name="St-Pierre B."/>
            <person name="Chen S."/>
            <person name="Sun C."/>
        </authorList>
    </citation>
    <scope>NUCLEOTIDE SEQUENCE [LARGE SCALE GENOMIC DNA]</scope>
</reference>
<dbReference type="EMBL" id="CM044701">
    <property type="protein sequence ID" value="KAI5681325.1"/>
    <property type="molecule type" value="Genomic_DNA"/>
</dbReference>
<protein>
    <submittedName>
        <fullName evidence="1">Uncharacterized protein</fullName>
    </submittedName>
</protein>
<name>A0ACC0C8V9_CATRO</name>
<organism evidence="1 2">
    <name type="scientific">Catharanthus roseus</name>
    <name type="common">Madagascar periwinkle</name>
    <name type="synonym">Vinca rosea</name>
    <dbReference type="NCBI Taxonomy" id="4058"/>
    <lineage>
        <taxon>Eukaryota</taxon>
        <taxon>Viridiplantae</taxon>
        <taxon>Streptophyta</taxon>
        <taxon>Embryophyta</taxon>
        <taxon>Tracheophyta</taxon>
        <taxon>Spermatophyta</taxon>
        <taxon>Magnoliopsida</taxon>
        <taxon>eudicotyledons</taxon>
        <taxon>Gunneridae</taxon>
        <taxon>Pentapetalae</taxon>
        <taxon>asterids</taxon>
        <taxon>lamiids</taxon>
        <taxon>Gentianales</taxon>
        <taxon>Apocynaceae</taxon>
        <taxon>Rauvolfioideae</taxon>
        <taxon>Vinceae</taxon>
        <taxon>Catharanthinae</taxon>
        <taxon>Catharanthus</taxon>
    </lineage>
</organism>
<proteinExistence type="predicted"/>
<accession>A0ACC0C8V9</accession>
<sequence>MVTVERKCSINLLDKSNIHFHKKAINQQVLELKIVCVVAKVFQGVEYILTEILCLERVKDFTANEKRLQNHKTKKIKSLGRTLLQKVGLRLKISKRQEPTATVGSTYRRHSRSCRIFEATRAPAGSKSSPTAHSMVQTRVQLGSKFCVKQRSNEHRSSLFQLLKNCGYVWDYAWDKKEKKLIPLRVEDQLRDWNAFGFRKMKKTTQTSLGESSSQLVDDDDEDKDSSGCPWHQVYRDSKSSRRYVDELAYHRASVDCQEVMLARLCSKFLPDQGTNGGGSTDMDCFPMCLPALSLWDSFPLAEPKQQKKLAEKKGDEIAEKKTDVLVAEGERSHSRQLQRKKAEAAKSATVAKLSLSSWFDTLILPYYIDLVHLQVLGLKLCYKNSDQVSGAVAKERKGKKRKRIKREERAVAGRGAMQQQCKQLRKPKGRAACEENKQSQQKAAEETIE</sequence>
<evidence type="ECO:0000313" key="2">
    <source>
        <dbReference type="Proteomes" id="UP001060085"/>
    </source>
</evidence>
<gene>
    <name evidence="1" type="ORF">M9H77_02552</name>
</gene>
<evidence type="ECO:0000313" key="1">
    <source>
        <dbReference type="EMBL" id="KAI5681325.1"/>
    </source>
</evidence>
<dbReference type="Proteomes" id="UP001060085">
    <property type="component" value="Linkage Group LG01"/>
</dbReference>